<dbReference type="PROSITE" id="PS50125">
    <property type="entry name" value="GUANYLATE_CYCLASE_2"/>
    <property type="match status" value="1"/>
</dbReference>
<dbReference type="SMART" id="SM00044">
    <property type="entry name" value="CYCc"/>
    <property type="match status" value="1"/>
</dbReference>
<keyword evidence="4 7" id="KW-0812">Transmembrane</keyword>
<protein>
    <submittedName>
        <fullName evidence="10">HAMP domain-containing protein</fullName>
    </submittedName>
</protein>
<dbReference type="InterPro" id="IPR003660">
    <property type="entry name" value="HAMP_dom"/>
</dbReference>
<evidence type="ECO:0000256" key="1">
    <source>
        <dbReference type="ARBA" id="ARBA00004651"/>
    </source>
</evidence>
<keyword evidence="5 7" id="KW-1133">Transmembrane helix</keyword>
<dbReference type="GO" id="GO:0006171">
    <property type="term" value="P:cAMP biosynthetic process"/>
    <property type="evidence" value="ECO:0007669"/>
    <property type="project" value="TreeGrafter"/>
</dbReference>
<dbReference type="GO" id="GO:0035556">
    <property type="term" value="P:intracellular signal transduction"/>
    <property type="evidence" value="ECO:0007669"/>
    <property type="project" value="InterPro"/>
</dbReference>
<evidence type="ECO:0000259" key="9">
    <source>
        <dbReference type="PROSITE" id="PS50885"/>
    </source>
</evidence>
<dbReference type="InterPro" id="IPR029151">
    <property type="entry name" value="Sensor-like_sf"/>
</dbReference>
<dbReference type="PANTHER" id="PTHR43081:SF1">
    <property type="entry name" value="ADENYLATE CYCLASE, TERMINAL-DIFFERENTIATION SPECIFIC"/>
    <property type="match status" value="1"/>
</dbReference>
<dbReference type="OrthoDB" id="436222at2"/>
<evidence type="ECO:0000313" key="10">
    <source>
        <dbReference type="EMBL" id="RZM77746.1"/>
    </source>
</evidence>
<dbReference type="CDD" id="cd12912">
    <property type="entry name" value="PDC2_MCP_like"/>
    <property type="match status" value="1"/>
</dbReference>
<comment type="subcellular location">
    <subcellularLocation>
        <location evidence="1">Cell membrane</location>
        <topology evidence="1">Multi-pass membrane protein</topology>
    </subcellularLocation>
</comment>
<dbReference type="Pfam" id="PF00211">
    <property type="entry name" value="Guanylate_cyc"/>
    <property type="match status" value="1"/>
</dbReference>
<dbReference type="SMART" id="SM00304">
    <property type="entry name" value="HAMP"/>
    <property type="match status" value="1"/>
</dbReference>
<evidence type="ECO:0000256" key="5">
    <source>
        <dbReference type="ARBA" id="ARBA00022989"/>
    </source>
</evidence>
<evidence type="ECO:0000256" key="2">
    <source>
        <dbReference type="ARBA" id="ARBA00005381"/>
    </source>
</evidence>
<dbReference type="Pfam" id="PF00672">
    <property type="entry name" value="HAMP"/>
    <property type="match status" value="1"/>
</dbReference>
<evidence type="ECO:0000256" key="7">
    <source>
        <dbReference type="SAM" id="Phobius"/>
    </source>
</evidence>
<dbReference type="Pfam" id="PF02743">
    <property type="entry name" value="dCache_1"/>
    <property type="match status" value="1"/>
</dbReference>
<evidence type="ECO:0000313" key="11">
    <source>
        <dbReference type="Proteomes" id="UP000292459"/>
    </source>
</evidence>
<dbReference type="SUPFAM" id="SSF55073">
    <property type="entry name" value="Nucleotide cyclase"/>
    <property type="match status" value="1"/>
</dbReference>
<dbReference type="InterPro" id="IPR029787">
    <property type="entry name" value="Nucleotide_cyclase"/>
</dbReference>
<dbReference type="Proteomes" id="UP000292459">
    <property type="component" value="Unassembled WGS sequence"/>
</dbReference>
<dbReference type="SUPFAM" id="SSF158472">
    <property type="entry name" value="HAMP domain-like"/>
    <property type="match status" value="1"/>
</dbReference>
<accession>A0A4V2E2B2</accession>
<dbReference type="RefSeq" id="WP_084607057.1">
    <property type="nucleotide sequence ID" value="NZ_QVFV01000003.1"/>
</dbReference>
<dbReference type="CDD" id="cd06225">
    <property type="entry name" value="HAMP"/>
    <property type="match status" value="1"/>
</dbReference>
<feature type="domain" description="HAMP" evidence="9">
    <location>
        <begin position="383"/>
        <end position="435"/>
    </location>
</feature>
<feature type="domain" description="Guanylate cyclase" evidence="8">
    <location>
        <begin position="475"/>
        <end position="603"/>
    </location>
</feature>
<feature type="transmembrane region" description="Helical" evidence="7">
    <location>
        <begin position="362"/>
        <end position="381"/>
    </location>
</feature>
<dbReference type="CDD" id="cd07302">
    <property type="entry name" value="CHD"/>
    <property type="match status" value="1"/>
</dbReference>
<keyword evidence="6 7" id="KW-0472">Membrane</keyword>
<gene>
    <name evidence="10" type="ORF">DYY88_14295</name>
</gene>
<dbReference type="EMBL" id="QVFV01000003">
    <property type="protein sequence ID" value="RZM77746.1"/>
    <property type="molecule type" value="Genomic_DNA"/>
</dbReference>
<keyword evidence="3" id="KW-1003">Cell membrane</keyword>
<organism evidence="10 11">
    <name type="scientific">Leptolyngbya iicbica LK</name>
    <dbReference type="NCBI Taxonomy" id="2294035"/>
    <lineage>
        <taxon>Bacteria</taxon>
        <taxon>Bacillati</taxon>
        <taxon>Cyanobacteriota</taxon>
        <taxon>Cyanophyceae</taxon>
        <taxon>Leptolyngbyales</taxon>
        <taxon>Leptolyngbyaceae</taxon>
        <taxon>Leptolyngbya group</taxon>
        <taxon>Leptolyngbya</taxon>
        <taxon>Leptolyngbya iicbica</taxon>
    </lineage>
</organism>
<dbReference type="AlphaFoldDB" id="A0A4V2E2B2"/>
<evidence type="ECO:0000259" key="8">
    <source>
        <dbReference type="PROSITE" id="PS50125"/>
    </source>
</evidence>
<reference evidence="10 11" key="1">
    <citation type="submission" date="2018-11" db="EMBL/GenBank/DDBJ databases">
        <title>Whole genome sequencing of an environmental sample.</title>
        <authorList>
            <person name="Sarangi A.N."/>
            <person name="Singh D."/>
            <person name="Tripathy S."/>
        </authorList>
    </citation>
    <scope>NUCLEOTIDE SEQUENCE [LARGE SCALE GENOMIC DNA]</scope>
    <source>
        <strain evidence="10 11">Lakshadweep</strain>
    </source>
</reference>
<dbReference type="Gene3D" id="6.10.340.10">
    <property type="match status" value="1"/>
</dbReference>
<dbReference type="InterPro" id="IPR001054">
    <property type="entry name" value="A/G_cyclase"/>
</dbReference>
<name>A0A4V2E2B2_9CYAN</name>
<dbReference type="SUPFAM" id="SSF103190">
    <property type="entry name" value="Sensory domain-like"/>
    <property type="match status" value="1"/>
</dbReference>
<feature type="transmembrane region" description="Helical" evidence="7">
    <location>
        <begin position="28"/>
        <end position="48"/>
    </location>
</feature>
<dbReference type="GO" id="GO:0005886">
    <property type="term" value="C:plasma membrane"/>
    <property type="evidence" value="ECO:0007669"/>
    <property type="project" value="UniProtKB-SubCell"/>
</dbReference>
<dbReference type="Gene3D" id="3.30.70.1230">
    <property type="entry name" value="Nucleotide cyclase"/>
    <property type="match status" value="1"/>
</dbReference>
<proteinExistence type="inferred from homology"/>
<evidence type="ECO:0000256" key="3">
    <source>
        <dbReference type="ARBA" id="ARBA00022475"/>
    </source>
</evidence>
<evidence type="ECO:0000256" key="6">
    <source>
        <dbReference type="ARBA" id="ARBA00023136"/>
    </source>
</evidence>
<evidence type="ECO:0000256" key="4">
    <source>
        <dbReference type="ARBA" id="ARBA00022692"/>
    </source>
</evidence>
<sequence>MTKLPHQIRQLSRHTQQAVRRNSLHRAFTLPVLVQIFAAVGLVGYLSFRNGQQAVEVLASKLRTEVSARIQGELRSYFGNPHAINRLNATAFTHGDLDITGATQGEHLLFQQMKIYPEIALVYCGSADSGEFFGILRSPDTGQLLLSYSNPDTNFERRQYSLDVRGYRQHFLSQGGSTYDSRVRPWFIAALSQEGATWTDVYVAFTTRLPNVTASLPVYDRRDRRLLGVCAADVVLPEEFRTFLKQLEIGQTGQAFVIDRQGHLISSSTDEPLMKMLGQVPQFREATQSSDPYVKEAATYLENRFGAFDNIQQSRQLSFVVDGERQFLEVLPFSDGFGLDWLIVVVVPESEFMGQIRLNTRITIVLCAIALVIAMIVGTWLSRRLTNPILQLNTAVKEITAGHWQQRVSINRTDELGELADSINTMAAQIQQSFEQLEEQSNAFSRFFPPEYLRFLNKDSVQDVKLGDYVSKEMTVLFSDIRGFTSKAETMRARRTFRFINTYLQRISPLVRTHNGFVVKFIGDGMMAIFPYQVEDAIDSAIAQFHGVRDYNQQIEADSRKTFEIEIGIGLHTGHVMAGMIGEPDRIQPDAISDTVNLAARLEGLSKVYGTSLIISETVRQRLQDPDRYHLRFLDRVIVKGRTKSIAIYEVLDAEPDDRRQEKLATLDTFEAGIKAYSDRDWTTAHTYFSTILAQHPQDKTAELYEQRIHKLIEEGIPEDWDGVWAFTHKR</sequence>
<keyword evidence="11" id="KW-1185">Reference proteome</keyword>
<dbReference type="PANTHER" id="PTHR43081">
    <property type="entry name" value="ADENYLATE CYCLASE, TERMINAL-DIFFERENTIATION SPECIFIC-RELATED"/>
    <property type="match status" value="1"/>
</dbReference>
<comment type="similarity">
    <text evidence="2">Belongs to the adenylyl cyclase class-3 family.</text>
</comment>
<dbReference type="InterPro" id="IPR050697">
    <property type="entry name" value="Adenylyl/Guanylyl_Cyclase_3/4"/>
</dbReference>
<dbReference type="GO" id="GO:0004016">
    <property type="term" value="F:adenylate cyclase activity"/>
    <property type="evidence" value="ECO:0007669"/>
    <property type="project" value="UniProtKB-ARBA"/>
</dbReference>
<dbReference type="Gene3D" id="3.30.450.20">
    <property type="entry name" value="PAS domain"/>
    <property type="match status" value="1"/>
</dbReference>
<dbReference type="InterPro" id="IPR033479">
    <property type="entry name" value="dCache_1"/>
</dbReference>
<comment type="caution">
    <text evidence="10">The sequence shown here is derived from an EMBL/GenBank/DDBJ whole genome shotgun (WGS) entry which is preliminary data.</text>
</comment>
<dbReference type="PROSITE" id="PS50885">
    <property type="entry name" value="HAMP"/>
    <property type="match status" value="1"/>
</dbReference>